<dbReference type="EMBL" id="AE009442">
    <property type="protein sequence ID" value="AAO29778.1"/>
    <property type="molecule type" value="Genomic_DNA"/>
</dbReference>
<dbReference type="Proteomes" id="UP000002516">
    <property type="component" value="Chromosome"/>
</dbReference>
<name>Q87A81_XYLFT</name>
<evidence type="ECO:0000313" key="2">
    <source>
        <dbReference type="Proteomes" id="UP000002516"/>
    </source>
</evidence>
<keyword evidence="2" id="KW-1185">Reference proteome</keyword>
<dbReference type="KEGG" id="xft:PD_1948"/>
<protein>
    <submittedName>
        <fullName evidence="1">Uncharacterized protein</fullName>
    </submittedName>
</protein>
<organism evidence="1 2">
    <name type="scientific">Xylella fastidiosa (strain Temecula1 / ATCC 700964)</name>
    <dbReference type="NCBI Taxonomy" id="183190"/>
    <lineage>
        <taxon>Bacteria</taxon>
        <taxon>Pseudomonadati</taxon>
        <taxon>Pseudomonadota</taxon>
        <taxon>Gammaproteobacteria</taxon>
        <taxon>Lysobacterales</taxon>
        <taxon>Lysobacteraceae</taxon>
        <taxon>Xylella</taxon>
    </lineage>
</organism>
<sequence>MIKQQIGASDVPNERLRLDDLTEGMCICAISLLQWKLTLCILHDEGLLLEYCETCINVFDSATTSTFLYADSSAEHSTAVVC</sequence>
<gene>
    <name evidence="1" type="ordered locus">PD_1948</name>
</gene>
<evidence type="ECO:0000313" key="1">
    <source>
        <dbReference type="EMBL" id="AAO29778.1"/>
    </source>
</evidence>
<dbReference type="AlphaFoldDB" id="Q87A81"/>
<dbReference type="HOGENOM" id="CLU_194689_0_0_6"/>
<reference evidence="1 2" key="1">
    <citation type="journal article" date="2003" name="J. Bacteriol.">
        <title>Comparative analyses of the complete genome sequences of Pierce's disease and citrus variegated chlorosis strains of Xylella fastidiosa.</title>
        <authorList>
            <person name="Van Sluys M.A."/>
            <person name="de Oliveira M.C."/>
            <person name="Monteiro-Vitorello C.B."/>
            <person name="Miyaki C.Y."/>
            <person name="Furlan L.R."/>
            <person name="Camargo L.E."/>
            <person name="da Silva A.C."/>
            <person name="Moon D.H."/>
            <person name="Takita M.A."/>
            <person name="Lemos E.G."/>
            <person name="Machado M.A."/>
            <person name="Ferro M.I."/>
            <person name="da Silva F.R."/>
            <person name="Goldman M.H."/>
            <person name="Goldman G.H."/>
            <person name="Lemos M.V."/>
            <person name="El-Dorry H."/>
            <person name="Tsai S.M."/>
            <person name="Carrer H."/>
            <person name="Carraro D.M."/>
            <person name="de Oliveira R.C."/>
            <person name="Nunes L.R."/>
            <person name="Siqueira W.J."/>
            <person name="Coutinho L.L."/>
            <person name="Kimura E.T."/>
            <person name="Ferro E.S."/>
            <person name="Harakava R."/>
            <person name="Kuramae E.E."/>
            <person name="Marino C.L."/>
            <person name="Giglioti E."/>
            <person name="Abreu I.L."/>
            <person name="Alves L.M."/>
            <person name="do Amaral A.M."/>
            <person name="Baia G.S."/>
            <person name="Blanco S.R."/>
            <person name="Brito M.S."/>
            <person name="Cannavan F.S."/>
            <person name="Celestino A.V."/>
            <person name="da Cunha A.F."/>
            <person name="Fenille R.C."/>
            <person name="Ferro J.A."/>
            <person name="Formighieri E.F."/>
            <person name="Kishi L.T."/>
            <person name="Leoni S.G."/>
            <person name="Oliveira A.R."/>
            <person name="Rosa V.E.Jr."/>
            <person name="Sassaki F.T."/>
            <person name="Sena J.A."/>
            <person name="de Souza A.A."/>
            <person name="Truffi D."/>
            <person name="Tsukumo F."/>
            <person name="Yanai G.M."/>
            <person name="Zaros L.G."/>
            <person name="Civerolo E.L."/>
            <person name="Simpson A.J."/>
            <person name="Almeida N.F.Jr."/>
            <person name="Setubal J.C."/>
            <person name="Kitajima J.P."/>
        </authorList>
    </citation>
    <scope>NUCLEOTIDE SEQUENCE [LARGE SCALE GENOMIC DNA]</scope>
    <source>
        <strain evidence="2">Temecula1 / ATCC 700964</strain>
    </source>
</reference>
<proteinExistence type="predicted"/>
<accession>Q87A81</accession>